<sequence length="88" mass="9588">MDLDAPVEILDLAAPFGKGELAQSGQAVLPIGLEQRRAQMILQLLERHGDRRGGAAKPLYRIVQIAQLGHGDKIPQHLDLDGHTSTFL</sequence>
<keyword evidence="2" id="KW-1185">Reference proteome</keyword>
<protein>
    <submittedName>
        <fullName evidence="1">Uncharacterized protein</fullName>
    </submittedName>
</protein>
<comment type="caution">
    <text evidence="1">The sequence shown here is derived from an EMBL/GenBank/DDBJ whole genome shotgun (WGS) entry which is preliminary data.</text>
</comment>
<dbReference type="EMBL" id="JBDNCH010000001">
    <property type="protein sequence ID" value="MEN9059744.1"/>
    <property type="molecule type" value="Genomic_DNA"/>
</dbReference>
<accession>A0AAW9S735</accession>
<dbReference type="Proteomes" id="UP001428774">
    <property type="component" value="Unassembled WGS sequence"/>
</dbReference>
<name>A0AAW9S735_9RHOB</name>
<evidence type="ECO:0000313" key="1">
    <source>
        <dbReference type="EMBL" id="MEN9059744.1"/>
    </source>
</evidence>
<proteinExistence type="predicted"/>
<evidence type="ECO:0000313" key="2">
    <source>
        <dbReference type="Proteomes" id="UP001428774"/>
    </source>
</evidence>
<gene>
    <name evidence="1" type="ORF">ABFB10_00510</name>
</gene>
<organism evidence="1 2">
    <name type="scientific">Ponticoccus litoralis</name>
    <dbReference type="NCBI Taxonomy" id="422297"/>
    <lineage>
        <taxon>Bacteria</taxon>
        <taxon>Pseudomonadati</taxon>
        <taxon>Pseudomonadota</taxon>
        <taxon>Alphaproteobacteria</taxon>
        <taxon>Rhodobacterales</taxon>
        <taxon>Roseobacteraceae</taxon>
        <taxon>Ponticoccus</taxon>
    </lineage>
</organism>
<reference evidence="1 2" key="1">
    <citation type="submission" date="2024-05" db="EMBL/GenBank/DDBJ databases">
        <title>Genome sequence of Ponticoccus litoralis KCCM 90028.</title>
        <authorList>
            <person name="Kim J.M."/>
            <person name="Lee J.K."/>
            <person name="Choi B.J."/>
            <person name="Bayburt H."/>
            <person name="Baek J.H."/>
            <person name="Jeon C.O."/>
        </authorList>
    </citation>
    <scope>NUCLEOTIDE SEQUENCE [LARGE SCALE GENOMIC DNA]</scope>
    <source>
        <strain evidence="1 2">KCCM 90028</strain>
    </source>
</reference>
<dbReference type="AlphaFoldDB" id="A0AAW9S735"/>